<dbReference type="EMBL" id="LJIJ01007078">
    <property type="protein sequence ID" value="ODM86825.1"/>
    <property type="molecule type" value="Genomic_DNA"/>
</dbReference>
<accession>A0A1D2M1I3</accession>
<reference evidence="1 2" key="1">
    <citation type="journal article" date="2016" name="Genome Biol. Evol.">
        <title>Gene Family Evolution Reflects Adaptation to Soil Environmental Stressors in the Genome of the Collembolan Orchesella cincta.</title>
        <authorList>
            <person name="Faddeeva-Vakhrusheva A."/>
            <person name="Derks M.F."/>
            <person name="Anvar S.Y."/>
            <person name="Agamennone V."/>
            <person name="Suring W."/>
            <person name="Smit S."/>
            <person name="van Straalen N.M."/>
            <person name="Roelofs D."/>
        </authorList>
    </citation>
    <scope>NUCLEOTIDE SEQUENCE [LARGE SCALE GENOMIC DNA]</scope>
    <source>
        <tissue evidence="1">Mixed pool</tissue>
    </source>
</reference>
<evidence type="ECO:0000313" key="2">
    <source>
        <dbReference type="Proteomes" id="UP000094527"/>
    </source>
</evidence>
<name>A0A1D2M1I3_ORCCI</name>
<organism evidence="1 2">
    <name type="scientific">Orchesella cincta</name>
    <name type="common">Springtail</name>
    <name type="synonym">Podura cincta</name>
    <dbReference type="NCBI Taxonomy" id="48709"/>
    <lineage>
        <taxon>Eukaryota</taxon>
        <taxon>Metazoa</taxon>
        <taxon>Ecdysozoa</taxon>
        <taxon>Arthropoda</taxon>
        <taxon>Hexapoda</taxon>
        <taxon>Collembola</taxon>
        <taxon>Entomobryomorpha</taxon>
        <taxon>Entomobryoidea</taxon>
        <taxon>Orchesellidae</taxon>
        <taxon>Orchesellinae</taxon>
        <taxon>Orchesella</taxon>
    </lineage>
</organism>
<evidence type="ECO:0000313" key="1">
    <source>
        <dbReference type="EMBL" id="ODM86825.1"/>
    </source>
</evidence>
<dbReference type="Proteomes" id="UP000094527">
    <property type="component" value="Unassembled WGS sequence"/>
</dbReference>
<proteinExistence type="predicted"/>
<sequence length="152" mass="17108">MLDTSSISSPGSPPCNRIHIVTSTIKTPPESSRFNCRLTIDKKFKESIKQSGDQGMITSLTPPLAKVPESHHLQTHLRVLLCMRKTPFHPLLGISFTFICRKSQEPIALAVAYAQLWRLSCNAANYHYSHTKYVSSDELHVTYENGNDDTYT</sequence>
<dbReference type="AlphaFoldDB" id="A0A1D2M1I3"/>
<gene>
    <name evidence="1" type="ORF">Ocin01_19858</name>
</gene>
<comment type="caution">
    <text evidence="1">The sequence shown here is derived from an EMBL/GenBank/DDBJ whole genome shotgun (WGS) entry which is preliminary data.</text>
</comment>
<protein>
    <submittedName>
        <fullName evidence="1">Uncharacterized protein</fullName>
    </submittedName>
</protein>
<keyword evidence="2" id="KW-1185">Reference proteome</keyword>